<reference evidence="2 3" key="1">
    <citation type="journal article" date="2014" name="BMC Genomics">
        <title>Comparative genome sequencing reveals chemotype-specific gene clusters in the toxigenic black mold Stachybotrys.</title>
        <authorList>
            <person name="Semeiks J."/>
            <person name="Borek D."/>
            <person name="Otwinowski Z."/>
            <person name="Grishin N.V."/>
        </authorList>
    </citation>
    <scope>NUCLEOTIDE SEQUENCE [LARGE SCALE GENOMIC DNA]</scope>
    <source>
        <strain evidence="3">CBS 109288 / IBT 7711</strain>
    </source>
</reference>
<evidence type="ECO:0000313" key="2">
    <source>
        <dbReference type="EMBL" id="KEY71301.1"/>
    </source>
</evidence>
<accession>A0A084B172</accession>
<protein>
    <recommendedName>
        <fullName evidence="4">Transcription factor domain-containing protein</fullName>
    </recommendedName>
</protein>
<dbReference type="PANTHER" id="PTHR47785:SF5">
    <property type="entry name" value="ZN(II)2CYS6 TRANSCRIPTION FACTOR (EUROFUNG)"/>
    <property type="match status" value="1"/>
</dbReference>
<dbReference type="OrthoDB" id="4356994at2759"/>
<organism evidence="2 3">
    <name type="scientific">Stachybotrys chartarum (strain CBS 109288 / IBT 7711)</name>
    <name type="common">Toxic black mold</name>
    <name type="synonym">Stilbospora chartarum</name>
    <dbReference type="NCBI Taxonomy" id="1280523"/>
    <lineage>
        <taxon>Eukaryota</taxon>
        <taxon>Fungi</taxon>
        <taxon>Dikarya</taxon>
        <taxon>Ascomycota</taxon>
        <taxon>Pezizomycotina</taxon>
        <taxon>Sordariomycetes</taxon>
        <taxon>Hypocreomycetidae</taxon>
        <taxon>Hypocreales</taxon>
        <taxon>Stachybotryaceae</taxon>
        <taxon>Stachybotrys</taxon>
    </lineage>
</organism>
<gene>
    <name evidence="2" type="ORF">S7711_05893</name>
</gene>
<sequence length="494" mass="56657">MRSAQFQHSGTSASEIATMRSLLVPAAQGGSRRLSQPQDVVMSPAGDTPVYDNRHQTQQDVMESLCLRRDLSRPEDPPFGMWWTYTVEETLLWPILGYSGNVNSGLDVVMLDSEGDTGSEDEYDDQNNAGCAQQMHERSPRSPLLQGYLRPEFTDRMDRRGLDDGTVVPGLIENFLKNVHTKESMGLRHVSSRSLEQRLYWSCFNAEREVACEFGMETAGLNVIAYSTVLPTPPSGYADDWTRSRSSLSRPCDAQTPDPPNDTNHDKSWYLFLTDIMLRKLEMRIDTYTQEKRREAYRRAGDSHEAFYQSLYEANQEFDYQLTCYYDSLPPMMKFPLDDLVTRPDELRDYLRWRLYSVRHDICMPSFYALINNDTSQWAKSLVDGLVAHASIMLRLDIAFLWTASSTHRNHNTWLALRKGVRAGLVLVAARRLKAQNRPELAALRVPDDETFRRGAQALVRGLKYWQAELRDCATNLDILRSLHPDFEDEEHST</sequence>
<dbReference type="HOGENOM" id="CLU_004835_1_1_1"/>
<dbReference type="CDD" id="cd12148">
    <property type="entry name" value="fungal_TF_MHR"/>
    <property type="match status" value="1"/>
</dbReference>
<keyword evidence="3" id="KW-1185">Reference proteome</keyword>
<evidence type="ECO:0000256" key="1">
    <source>
        <dbReference type="SAM" id="MobiDB-lite"/>
    </source>
</evidence>
<evidence type="ECO:0000313" key="3">
    <source>
        <dbReference type="Proteomes" id="UP000028045"/>
    </source>
</evidence>
<proteinExistence type="predicted"/>
<evidence type="ECO:0008006" key="4">
    <source>
        <dbReference type="Google" id="ProtNLM"/>
    </source>
</evidence>
<feature type="region of interest" description="Disordered" evidence="1">
    <location>
        <begin position="240"/>
        <end position="263"/>
    </location>
</feature>
<dbReference type="PANTHER" id="PTHR47785">
    <property type="entry name" value="ZN(II)2CYS6 TRANSCRIPTION FACTOR (EUROFUNG)-RELATED-RELATED"/>
    <property type="match status" value="1"/>
</dbReference>
<dbReference type="EMBL" id="KL648331">
    <property type="protein sequence ID" value="KEY71301.1"/>
    <property type="molecule type" value="Genomic_DNA"/>
</dbReference>
<name>A0A084B172_STACB</name>
<dbReference type="Proteomes" id="UP000028045">
    <property type="component" value="Unassembled WGS sequence"/>
</dbReference>
<dbReference type="InterPro" id="IPR053181">
    <property type="entry name" value="EcdB-like_regulator"/>
</dbReference>
<dbReference type="AlphaFoldDB" id="A0A084B172"/>